<evidence type="ECO:0000313" key="1">
    <source>
        <dbReference type="EMBL" id="CAD7229208.1"/>
    </source>
</evidence>
<reference evidence="1" key="1">
    <citation type="submission" date="2020-11" db="EMBL/GenBank/DDBJ databases">
        <authorList>
            <person name="Tran Van P."/>
        </authorList>
    </citation>
    <scope>NUCLEOTIDE SEQUENCE</scope>
</reference>
<feature type="non-terminal residue" evidence="1">
    <location>
        <position position="1"/>
    </location>
</feature>
<protein>
    <submittedName>
        <fullName evidence="1">Uncharacterized protein</fullName>
    </submittedName>
</protein>
<accession>A0A7R8ZM95</accession>
<proteinExistence type="predicted"/>
<dbReference type="EMBL" id="OB661937">
    <property type="protein sequence ID" value="CAD7229208.1"/>
    <property type="molecule type" value="Genomic_DNA"/>
</dbReference>
<gene>
    <name evidence="1" type="ORF">CTOB1V02_LOCUS7081</name>
</gene>
<dbReference type="AlphaFoldDB" id="A0A7R8ZM95"/>
<organism evidence="1">
    <name type="scientific">Cyprideis torosa</name>
    <dbReference type="NCBI Taxonomy" id="163714"/>
    <lineage>
        <taxon>Eukaryota</taxon>
        <taxon>Metazoa</taxon>
        <taxon>Ecdysozoa</taxon>
        <taxon>Arthropoda</taxon>
        <taxon>Crustacea</taxon>
        <taxon>Oligostraca</taxon>
        <taxon>Ostracoda</taxon>
        <taxon>Podocopa</taxon>
        <taxon>Podocopida</taxon>
        <taxon>Cytherocopina</taxon>
        <taxon>Cytheroidea</taxon>
        <taxon>Cytherideidae</taxon>
        <taxon>Cyprideis</taxon>
    </lineage>
</organism>
<sequence length="168" mass="19523">LGRFYLLYYSFRKVDENAGKEPTEQPIFWVWNRRVVLRCLLTTCPIHTTSPPHPPLLPLCFPYEDGGWNFPKPGDRPKWIDEHGYIIEHLRPVRPKTLEEAWDQESERERMKKEQHDLLHKGVKALMEIKELCGNIGELAGQRLQDGNHPTISTAAATPPLPHIDWTI</sequence>
<name>A0A7R8ZM95_9CRUS</name>